<dbReference type="PROSITE" id="PS01124">
    <property type="entry name" value="HTH_ARAC_FAMILY_2"/>
    <property type="match status" value="1"/>
</dbReference>
<dbReference type="PANTHER" id="PTHR43280:SF2">
    <property type="entry name" value="HTH-TYPE TRANSCRIPTIONAL REGULATOR EXSA"/>
    <property type="match status" value="1"/>
</dbReference>
<evidence type="ECO:0000313" key="5">
    <source>
        <dbReference type="EMBL" id="AKO93718.1"/>
    </source>
</evidence>
<dbReference type="PATRIC" id="fig|135735.6.peg.3731"/>
<dbReference type="SUPFAM" id="SSF46689">
    <property type="entry name" value="Homeodomain-like"/>
    <property type="match status" value="2"/>
</dbReference>
<evidence type="ECO:0000256" key="2">
    <source>
        <dbReference type="ARBA" id="ARBA00023125"/>
    </source>
</evidence>
<dbReference type="InterPro" id="IPR014710">
    <property type="entry name" value="RmlC-like_jellyroll"/>
</dbReference>
<dbReference type="PANTHER" id="PTHR43280">
    <property type="entry name" value="ARAC-FAMILY TRANSCRIPTIONAL REGULATOR"/>
    <property type="match status" value="1"/>
</dbReference>
<keyword evidence="6" id="KW-1185">Reference proteome</keyword>
<dbReference type="SMART" id="SM00342">
    <property type="entry name" value="HTH_ARAC"/>
    <property type="match status" value="1"/>
</dbReference>
<name>A0A0H4KZG8_9BACI</name>
<dbReference type="Gene3D" id="2.60.120.10">
    <property type="entry name" value="Jelly Rolls"/>
    <property type="match status" value="1"/>
</dbReference>
<dbReference type="RefSeq" id="WP_046217765.1">
    <property type="nucleotide sequence ID" value="NZ_CP011974.1"/>
</dbReference>
<dbReference type="InterPro" id="IPR018062">
    <property type="entry name" value="HTH_AraC-typ_CS"/>
</dbReference>
<dbReference type="PROSITE" id="PS00041">
    <property type="entry name" value="HTH_ARAC_FAMILY_1"/>
    <property type="match status" value="1"/>
</dbReference>
<dbReference type="Pfam" id="PF12833">
    <property type="entry name" value="HTH_18"/>
    <property type="match status" value="1"/>
</dbReference>
<dbReference type="Gene3D" id="1.10.10.60">
    <property type="entry name" value="Homeodomain-like"/>
    <property type="match status" value="2"/>
</dbReference>
<evidence type="ECO:0000256" key="3">
    <source>
        <dbReference type="ARBA" id="ARBA00023163"/>
    </source>
</evidence>
<dbReference type="InterPro" id="IPR018060">
    <property type="entry name" value="HTH_AraC"/>
</dbReference>
<dbReference type="SUPFAM" id="SSF51215">
    <property type="entry name" value="Regulatory protein AraC"/>
    <property type="match status" value="1"/>
</dbReference>
<keyword evidence="3" id="KW-0804">Transcription</keyword>
<reference evidence="5 6" key="1">
    <citation type="journal article" date="2015" name="PLoS ONE">
        <title>Genome Sequence of Bacillus endophyticus and Analysis of Its Companion Mechanism in the Ketogulonigenium vulgare-Bacillus Strain Consortium.</title>
        <authorList>
            <person name="Jia N."/>
            <person name="Du J."/>
            <person name="Ding M.Z."/>
            <person name="Gao F."/>
            <person name="Yuan Y.J."/>
        </authorList>
    </citation>
    <scope>NUCLEOTIDE SEQUENCE [LARGE SCALE GENOMIC DNA]</scope>
    <source>
        <strain evidence="5 6">Hbe603</strain>
    </source>
</reference>
<feature type="domain" description="HTH araC/xylS-type" evidence="4">
    <location>
        <begin position="201"/>
        <end position="299"/>
    </location>
</feature>
<evidence type="ECO:0000256" key="1">
    <source>
        <dbReference type="ARBA" id="ARBA00023015"/>
    </source>
</evidence>
<sequence length="304" mass="36138">MSLVKSNNVQDLEAVNEEVVYQNPLLYLKVWEIYNRTRDMRTLEEHRWHYHKEVELLAIIDGYLGIQSKDHYTVLGPGDVRIFGASQLHRTHQLYTDKLRYIVFQIDLQKHFDQSTMPYLYCFSELTQPLDVMNYIFEENDTIKTEFHTLITKIFTESQSKLNGYEIAISSMIKQIMLLLLRHDIRNLLSYTEKAALHRLQPVLSYIDDNLESKITVEEACSLLNLSYHYFIKYFKKTMGKSFIDYVNYKRIKKAERLLVTSDLSIENIGYDVGIPNMAQFYKLFRRYNNCSPKEFKERMKNEG</sequence>
<evidence type="ECO:0000313" key="6">
    <source>
        <dbReference type="Proteomes" id="UP000036202"/>
    </source>
</evidence>
<proteinExistence type="predicted"/>
<keyword evidence="1" id="KW-0805">Transcription regulation</keyword>
<dbReference type="OrthoDB" id="9813413at2"/>
<dbReference type="KEGG" id="beo:BEH_17550"/>
<gene>
    <name evidence="5" type="ORF">BEH_17550</name>
</gene>
<protein>
    <submittedName>
        <fullName evidence="5">AraC family transcriptional regulator</fullName>
    </submittedName>
</protein>
<reference evidence="6" key="2">
    <citation type="submission" date="2015-06" db="EMBL/GenBank/DDBJ databases">
        <title>Genome Sequence of Bacillus endophyticus and Analysis of its Companion Mechanism in the Ketogulonigenium vulgare-Bacillus strain Consortium.</title>
        <authorList>
            <person name="Jia N."/>
            <person name="Du J."/>
            <person name="Ding M.-Z."/>
            <person name="Gao F."/>
            <person name="Yuan Y.-J."/>
        </authorList>
    </citation>
    <scope>NUCLEOTIDE SEQUENCE [LARGE SCALE GENOMIC DNA]</scope>
    <source>
        <strain evidence="6">Hbe603</strain>
    </source>
</reference>
<evidence type="ECO:0000259" key="4">
    <source>
        <dbReference type="PROSITE" id="PS01124"/>
    </source>
</evidence>
<dbReference type="GO" id="GO:0003700">
    <property type="term" value="F:DNA-binding transcription factor activity"/>
    <property type="evidence" value="ECO:0007669"/>
    <property type="project" value="InterPro"/>
</dbReference>
<dbReference type="InterPro" id="IPR009057">
    <property type="entry name" value="Homeodomain-like_sf"/>
</dbReference>
<dbReference type="InterPro" id="IPR037923">
    <property type="entry name" value="HTH-like"/>
</dbReference>
<organism evidence="5 6">
    <name type="scientific">Priestia filamentosa</name>
    <dbReference type="NCBI Taxonomy" id="1402861"/>
    <lineage>
        <taxon>Bacteria</taxon>
        <taxon>Bacillati</taxon>
        <taxon>Bacillota</taxon>
        <taxon>Bacilli</taxon>
        <taxon>Bacillales</taxon>
        <taxon>Bacillaceae</taxon>
        <taxon>Priestia</taxon>
    </lineage>
</organism>
<accession>A0A0H4KZG8</accession>
<dbReference type="Proteomes" id="UP000036202">
    <property type="component" value="Chromosome"/>
</dbReference>
<dbReference type="EMBL" id="CP011974">
    <property type="protein sequence ID" value="AKO93718.1"/>
    <property type="molecule type" value="Genomic_DNA"/>
</dbReference>
<keyword evidence="2" id="KW-0238">DNA-binding</keyword>
<dbReference type="AlphaFoldDB" id="A0A0H4KZG8"/>
<dbReference type="GO" id="GO:0043565">
    <property type="term" value="F:sequence-specific DNA binding"/>
    <property type="evidence" value="ECO:0007669"/>
    <property type="project" value="InterPro"/>
</dbReference>